<keyword evidence="7 12" id="KW-0808">Transferase</keyword>
<feature type="binding site" evidence="11">
    <location>
        <begin position="100"/>
        <end position="106"/>
    </location>
    <ligand>
        <name>S-adenosyl-L-methionine</name>
        <dbReference type="ChEBI" id="CHEBI:59789"/>
    </ligand>
</feature>
<dbReference type="InterPro" id="IPR025981">
    <property type="entry name" value="rRNA_MeTrfase"/>
</dbReference>
<evidence type="ECO:0000256" key="3">
    <source>
        <dbReference type="ARBA" id="ARBA00012300"/>
    </source>
</evidence>
<comment type="caution">
    <text evidence="12">The sequence shown here is derived from an EMBL/GenBank/DDBJ whole genome shotgun (WGS) entry which is preliminary data.</text>
</comment>
<dbReference type="OrthoDB" id="3352509at2"/>
<comment type="catalytic activity">
    <reaction evidence="1">
        <text>guanosine(1405) in 16S rRNA + S-adenosyl-L-methionine = N(7)-methylguanosine(1405) in 16S rRNA + S-adenosyl-L-homocysteine</text>
        <dbReference type="Rhea" id="RHEA:42772"/>
        <dbReference type="Rhea" id="RHEA-COMP:10225"/>
        <dbReference type="Rhea" id="RHEA-COMP:10226"/>
        <dbReference type="ChEBI" id="CHEBI:57856"/>
        <dbReference type="ChEBI" id="CHEBI:59789"/>
        <dbReference type="ChEBI" id="CHEBI:74269"/>
        <dbReference type="ChEBI" id="CHEBI:74480"/>
        <dbReference type="EC" id="2.1.1.179"/>
    </reaction>
</comment>
<evidence type="ECO:0000313" key="12">
    <source>
        <dbReference type="EMBL" id="GCE04171.1"/>
    </source>
</evidence>
<dbReference type="EC" id="2.1.1.179" evidence="3"/>
<dbReference type="Gene3D" id="1.10.8.10">
    <property type="entry name" value="DNA helicase RuvA subunit, C-terminal domain"/>
    <property type="match status" value="1"/>
</dbReference>
<sequence length="275" mass="31209">MARLDKTTALEQLVADVSRSSKYRDICPELISSIGAQELEKRRNLKEAIKATKNKLHQVGGAYLDGRDHLADWQAVLQQAMTTGQAEQIKQACRHLMGYHASTRERLPILDVFYSTLFSQLPPIHSIVDIACGLNPLALPWMPLSESYTYYAYDIYQNMMDFLASYFELMHIEGHSHARDVVRSSPTQPVDLALVLKVLPCLEQLDKQAAHQLLHTINARHIVVSYPIQSLGGKSKGMASYYEEHFKRLVEADNWLVHRLEFATELVFLIDTCPA</sequence>
<dbReference type="InterPro" id="IPR010769">
    <property type="entry name" value="rRNA_MeTrfase_GmN_bac"/>
</dbReference>
<evidence type="ECO:0000256" key="10">
    <source>
        <dbReference type="ARBA" id="ARBA00033062"/>
    </source>
</evidence>
<keyword evidence="13" id="KW-1185">Reference proteome</keyword>
<dbReference type="PIRSF" id="PIRSF015852">
    <property type="entry name" value="RRNA_mtase_Grm"/>
    <property type="match status" value="1"/>
</dbReference>
<keyword evidence="9" id="KW-0046">Antibiotic resistance</keyword>
<dbReference type="RefSeq" id="WP_160145710.1">
    <property type="nucleotide sequence ID" value="NZ_BIFQ01000001.1"/>
</dbReference>
<evidence type="ECO:0000256" key="7">
    <source>
        <dbReference type="ARBA" id="ARBA00022679"/>
    </source>
</evidence>
<protein>
    <recommendedName>
        <fullName evidence="4">16S rRNA (guanine(1405)-N(7))-methyltransferase</fullName>
        <ecNumber evidence="3">2.1.1.179</ecNumber>
    </recommendedName>
    <alternativeName>
        <fullName evidence="10">16S rRNA m7G1405 methyltransferase</fullName>
    </alternativeName>
</protein>
<proteinExistence type="inferred from homology"/>
<feature type="binding site" evidence="11">
    <location>
        <position position="131"/>
    </location>
    <ligand>
        <name>S-adenosyl-L-methionine</name>
        <dbReference type="ChEBI" id="CHEBI:59789"/>
    </ligand>
</feature>
<keyword evidence="6 12" id="KW-0489">Methyltransferase</keyword>
<reference evidence="13" key="1">
    <citation type="submission" date="2018-12" db="EMBL/GenBank/DDBJ databases">
        <title>Tengunoibacter tsumagoiensis gen. nov., sp. nov., Dictyobacter kobayashii sp. nov., D. alpinus sp. nov., and D. joshuensis sp. nov. and description of Dictyobacteraceae fam. nov. within the order Ktedonobacterales isolated from Tengu-no-mugimeshi.</title>
        <authorList>
            <person name="Wang C.M."/>
            <person name="Zheng Y."/>
            <person name="Sakai Y."/>
            <person name="Toyoda A."/>
            <person name="Minakuchi Y."/>
            <person name="Abe K."/>
            <person name="Yokota A."/>
            <person name="Yabe S."/>
        </authorList>
    </citation>
    <scope>NUCLEOTIDE SEQUENCE [LARGE SCALE GENOMIC DNA]</scope>
    <source>
        <strain evidence="13">S-27</strain>
    </source>
</reference>
<feature type="binding site" evidence="11">
    <location>
        <begin position="180"/>
        <end position="181"/>
    </location>
    <ligand>
        <name>S-adenosyl-L-methionine</name>
        <dbReference type="ChEBI" id="CHEBI:59789"/>
    </ligand>
</feature>
<dbReference type="Pfam" id="PF07091">
    <property type="entry name" value="FmrO"/>
    <property type="match status" value="1"/>
</dbReference>
<accession>A0A401ZB83</accession>
<dbReference type="SUPFAM" id="SSF53335">
    <property type="entry name" value="S-adenosyl-L-methionine-dependent methyltransferases"/>
    <property type="match status" value="1"/>
</dbReference>
<gene>
    <name evidence="12" type="ORF">KDAU_15000</name>
</gene>
<evidence type="ECO:0000256" key="4">
    <source>
        <dbReference type="ARBA" id="ARBA00015154"/>
    </source>
</evidence>
<evidence type="ECO:0000256" key="6">
    <source>
        <dbReference type="ARBA" id="ARBA00022603"/>
    </source>
</evidence>
<dbReference type="GO" id="GO:0046677">
    <property type="term" value="P:response to antibiotic"/>
    <property type="evidence" value="ECO:0007669"/>
    <property type="project" value="UniProtKB-KW"/>
</dbReference>
<organism evidence="12 13">
    <name type="scientific">Dictyobacter aurantiacus</name>
    <dbReference type="NCBI Taxonomy" id="1936993"/>
    <lineage>
        <taxon>Bacteria</taxon>
        <taxon>Bacillati</taxon>
        <taxon>Chloroflexota</taxon>
        <taxon>Ktedonobacteria</taxon>
        <taxon>Ktedonobacterales</taxon>
        <taxon>Dictyobacteraceae</taxon>
        <taxon>Dictyobacter</taxon>
    </lineage>
</organism>
<evidence type="ECO:0000256" key="9">
    <source>
        <dbReference type="ARBA" id="ARBA00023251"/>
    </source>
</evidence>
<comment type="similarity">
    <text evidence="2">Belongs to the methyltransferase superfamily. Aminoglycoside resistance family.</text>
</comment>
<dbReference type="GO" id="GO:0008649">
    <property type="term" value="F:rRNA methyltransferase activity"/>
    <property type="evidence" value="ECO:0007669"/>
    <property type="project" value="InterPro"/>
</dbReference>
<dbReference type="Proteomes" id="UP000287224">
    <property type="component" value="Unassembled WGS sequence"/>
</dbReference>
<evidence type="ECO:0000256" key="5">
    <source>
        <dbReference type="ARBA" id="ARBA00022552"/>
    </source>
</evidence>
<evidence type="ECO:0000256" key="1">
    <source>
        <dbReference type="ARBA" id="ARBA00001643"/>
    </source>
</evidence>
<name>A0A401ZB83_9CHLR</name>
<dbReference type="AlphaFoldDB" id="A0A401ZB83"/>
<dbReference type="InterPro" id="IPR029063">
    <property type="entry name" value="SAM-dependent_MTases_sf"/>
</dbReference>
<feature type="binding site" evidence="11">
    <location>
        <position position="154"/>
    </location>
    <ligand>
        <name>S-adenosyl-L-methionine</name>
        <dbReference type="ChEBI" id="CHEBI:59789"/>
    </ligand>
</feature>
<feature type="binding site" evidence="11">
    <location>
        <position position="196"/>
    </location>
    <ligand>
        <name>S-adenosyl-L-methionine</name>
        <dbReference type="ChEBI" id="CHEBI:59789"/>
    </ligand>
</feature>
<evidence type="ECO:0000256" key="11">
    <source>
        <dbReference type="PIRSR" id="PIRSR015852-1"/>
    </source>
</evidence>
<evidence type="ECO:0000313" key="13">
    <source>
        <dbReference type="Proteomes" id="UP000287224"/>
    </source>
</evidence>
<keyword evidence="5" id="KW-0698">rRNA processing</keyword>
<evidence type="ECO:0000256" key="8">
    <source>
        <dbReference type="ARBA" id="ARBA00022691"/>
    </source>
</evidence>
<evidence type="ECO:0000256" key="2">
    <source>
        <dbReference type="ARBA" id="ARBA00005487"/>
    </source>
</evidence>
<dbReference type="EMBL" id="BIFQ01000001">
    <property type="protein sequence ID" value="GCE04171.1"/>
    <property type="molecule type" value="Genomic_DNA"/>
</dbReference>
<keyword evidence="8 11" id="KW-0949">S-adenosyl-L-methionine</keyword>
<dbReference type="Gene3D" id="3.40.50.150">
    <property type="entry name" value="Vaccinia Virus protein VP39"/>
    <property type="match status" value="1"/>
</dbReference>